<proteinExistence type="predicted"/>
<dbReference type="Proteomes" id="UP000269721">
    <property type="component" value="Unassembled WGS sequence"/>
</dbReference>
<accession>A0A4P9WKS4</accession>
<name>A0A4P9WKS4_9FUNG</name>
<organism evidence="1 2">
    <name type="scientific">Blyttiomyces helicus</name>
    <dbReference type="NCBI Taxonomy" id="388810"/>
    <lineage>
        <taxon>Eukaryota</taxon>
        <taxon>Fungi</taxon>
        <taxon>Fungi incertae sedis</taxon>
        <taxon>Chytridiomycota</taxon>
        <taxon>Chytridiomycota incertae sedis</taxon>
        <taxon>Chytridiomycetes</taxon>
        <taxon>Chytridiomycetes incertae sedis</taxon>
        <taxon>Blyttiomyces</taxon>
    </lineage>
</organism>
<evidence type="ECO:0000313" key="1">
    <source>
        <dbReference type="EMBL" id="RKO91216.1"/>
    </source>
</evidence>
<dbReference type="EMBL" id="KZ995177">
    <property type="protein sequence ID" value="RKO91216.1"/>
    <property type="molecule type" value="Genomic_DNA"/>
</dbReference>
<sequence>MSQFLYTYIDVLDGPQLRHSSLFHCNPAWLSSGTAIHSVEQPKRLRSVKRGKGSHKKDTYYIAFHSGQSHWSHHIQSFAVFSYIMKNVVGVLLAEQYGELTGYVRSESKAQRYPGPPGATPSEFVLPVVICLVLNESLGACLHGWGEKKKNLLWKQYPQQPSGCNYGLMTLVARVVGDTLPIIDGRVDSSNTCARPDKCLALSTAIDKIVTVVQVLFNEEGGEDVASVYD</sequence>
<keyword evidence="2" id="KW-1185">Reference proteome</keyword>
<evidence type="ECO:0000313" key="2">
    <source>
        <dbReference type="Proteomes" id="UP000269721"/>
    </source>
</evidence>
<protein>
    <submittedName>
        <fullName evidence="1">Uncharacterized protein</fullName>
    </submittedName>
</protein>
<reference evidence="2" key="1">
    <citation type="journal article" date="2018" name="Nat. Microbiol.">
        <title>Leveraging single-cell genomics to expand the fungal tree of life.</title>
        <authorList>
            <person name="Ahrendt S.R."/>
            <person name="Quandt C.A."/>
            <person name="Ciobanu D."/>
            <person name="Clum A."/>
            <person name="Salamov A."/>
            <person name="Andreopoulos B."/>
            <person name="Cheng J.F."/>
            <person name="Woyke T."/>
            <person name="Pelin A."/>
            <person name="Henrissat B."/>
            <person name="Reynolds N.K."/>
            <person name="Benny G.L."/>
            <person name="Smith M.E."/>
            <person name="James T.Y."/>
            <person name="Grigoriev I.V."/>
        </authorList>
    </citation>
    <scope>NUCLEOTIDE SEQUENCE [LARGE SCALE GENOMIC DNA]</scope>
</reference>
<dbReference type="AlphaFoldDB" id="A0A4P9WKS4"/>
<gene>
    <name evidence="1" type="ORF">BDK51DRAFT_31124</name>
</gene>